<dbReference type="EnsemblMetazoa" id="AFUN021691-RA">
    <property type="protein sequence ID" value="AFUN021691-PA"/>
    <property type="gene ID" value="AFUN021691"/>
</dbReference>
<name>A0A4Y0BM35_ANOFN</name>
<dbReference type="VEuPathDB" id="VectorBase:AFUN2_012584"/>
<dbReference type="PANTHER" id="PTHR21112">
    <property type="entry name" value="CHEMOSENSORY PROTEIN A 29A-RELATED"/>
    <property type="match status" value="1"/>
</dbReference>
<dbReference type="PANTHER" id="PTHR21112:SF0">
    <property type="entry name" value="CHEMOSENSORY PROTEIN A 29A-RELATED"/>
    <property type="match status" value="1"/>
</dbReference>
<dbReference type="AlphaFoldDB" id="A0A4Y0BM35"/>
<reference evidence="1" key="1">
    <citation type="submission" date="2020-05" db="UniProtKB">
        <authorList>
            <consortium name="EnsemblMetazoa"/>
        </authorList>
    </citation>
    <scope>IDENTIFICATION</scope>
    <source>
        <strain evidence="1">FUMOZ</strain>
    </source>
</reference>
<dbReference type="VEuPathDB" id="VectorBase:AFUN021691"/>
<organism evidence="1">
    <name type="scientific">Anopheles funestus</name>
    <name type="common">African malaria mosquito</name>
    <dbReference type="NCBI Taxonomy" id="62324"/>
    <lineage>
        <taxon>Eukaryota</taxon>
        <taxon>Metazoa</taxon>
        <taxon>Ecdysozoa</taxon>
        <taxon>Arthropoda</taxon>
        <taxon>Hexapoda</taxon>
        <taxon>Insecta</taxon>
        <taxon>Pterygota</taxon>
        <taxon>Neoptera</taxon>
        <taxon>Endopterygota</taxon>
        <taxon>Diptera</taxon>
        <taxon>Nematocera</taxon>
        <taxon>Culicoidea</taxon>
        <taxon>Culicidae</taxon>
        <taxon>Anophelinae</taxon>
        <taxon>Anopheles</taxon>
    </lineage>
</organism>
<evidence type="ECO:0000313" key="1">
    <source>
        <dbReference type="EnsemblMetazoa" id="AFUN021691-PA"/>
    </source>
</evidence>
<accession>A0A4Y0BM35</accession>
<proteinExistence type="predicted"/>
<protein>
    <submittedName>
        <fullName evidence="1">Uncharacterized protein</fullName>
    </submittedName>
</protein>
<sequence>MSNVLLVIDCVIRTWYKSFQRRLLFIQFASGFLYKMEFSRSMVVVFIVTLLACHCQGMGLKIVFESFEQNLGHDVVWDIFYSRLGNQQFNHVPMKLPTAGLCDFADYLCKNHPKYSNIFVNEPQEGECPIRKRDMYVFDMEFPTDAVPSVVLRHGLYKAIIRGYLHGKEVLRYTTIVKAMDI</sequence>